<dbReference type="Proteomes" id="UP000285324">
    <property type="component" value="Unassembled WGS sequence"/>
</dbReference>
<dbReference type="Pfam" id="PF13452">
    <property type="entry name" value="FAS1_DH_region"/>
    <property type="match status" value="1"/>
</dbReference>
<feature type="domain" description="FAS1-like dehydratase" evidence="1">
    <location>
        <begin position="5"/>
        <end position="137"/>
    </location>
</feature>
<reference evidence="2 3" key="1">
    <citation type="submission" date="2018-08" db="EMBL/GenBank/DDBJ databases">
        <title>Achromobacter xylosoxidans Genome sequencing and assembly.</title>
        <authorList>
            <person name="Wang R."/>
            <person name="Rensing C."/>
            <person name="Li Y."/>
        </authorList>
    </citation>
    <scope>NUCLEOTIDE SEQUENCE [LARGE SCALE GENOMIC DNA]</scope>
    <source>
        <strain evidence="2 3">GD003A</strain>
    </source>
</reference>
<dbReference type="PIRSF" id="PIRSF018072">
    <property type="entry name" value="UCP018072"/>
    <property type="match status" value="1"/>
</dbReference>
<dbReference type="OrthoDB" id="5522043at2"/>
<sequence>MLDTSHIGAALPAFSASVEAGRLRFFAKATGQDDPVYTDEAAALAAGYPGLPVPPTFFFCLEMDSPRPAAMRELLGIDIARVLHGEQGFVYHAMAYAGDELRFEPRIADIYAKKGGALEFVVRETRVTDAAGRLVAELRATTVVRNT</sequence>
<evidence type="ECO:0000313" key="3">
    <source>
        <dbReference type="Proteomes" id="UP000285324"/>
    </source>
</evidence>
<gene>
    <name evidence="2" type="ORF">DY367_28235</name>
</gene>
<dbReference type="InterPro" id="IPR039569">
    <property type="entry name" value="FAS1-like_DH_region"/>
</dbReference>
<comment type="caution">
    <text evidence="2">The sequence shown here is derived from an EMBL/GenBank/DDBJ whole genome shotgun (WGS) entry which is preliminary data.</text>
</comment>
<dbReference type="AlphaFoldDB" id="A0A424W4Y3"/>
<dbReference type="EMBL" id="QVXO01000067">
    <property type="protein sequence ID" value="RPJ88372.1"/>
    <property type="molecule type" value="Genomic_DNA"/>
</dbReference>
<dbReference type="RefSeq" id="WP_118934526.1">
    <property type="nucleotide sequence ID" value="NZ_CP061008.1"/>
</dbReference>
<dbReference type="CDD" id="cd03441">
    <property type="entry name" value="R_hydratase_like"/>
    <property type="match status" value="1"/>
</dbReference>
<dbReference type="InterPro" id="IPR029069">
    <property type="entry name" value="HotDog_dom_sf"/>
</dbReference>
<dbReference type="Gene3D" id="3.10.129.10">
    <property type="entry name" value="Hotdog Thioesterase"/>
    <property type="match status" value="1"/>
</dbReference>
<dbReference type="InterPro" id="IPR016709">
    <property type="entry name" value="HadA-like"/>
</dbReference>
<protein>
    <submittedName>
        <fullName evidence="2">MaoC family dehydratase</fullName>
    </submittedName>
</protein>
<evidence type="ECO:0000259" key="1">
    <source>
        <dbReference type="Pfam" id="PF13452"/>
    </source>
</evidence>
<proteinExistence type="predicted"/>
<accession>A0A424W4Y3</accession>
<dbReference type="SUPFAM" id="SSF54637">
    <property type="entry name" value="Thioesterase/thiol ester dehydrase-isomerase"/>
    <property type="match status" value="1"/>
</dbReference>
<name>A0A424W4Y3_ALCXX</name>
<evidence type="ECO:0000313" key="2">
    <source>
        <dbReference type="EMBL" id="RPJ88372.1"/>
    </source>
</evidence>
<organism evidence="2 3">
    <name type="scientific">Alcaligenes xylosoxydans xylosoxydans</name>
    <name type="common">Achromobacter xylosoxidans</name>
    <dbReference type="NCBI Taxonomy" id="85698"/>
    <lineage>
        <taxon>Bacteria</taxon>
        <taxon>Pseudomonadati</taxon>
        <taxon>Pseudomonadota</taxon>
        <taxon>Betaproteobacteria</taxon>
        <taxon>Burkholderiales</taxon>
        <taxon>Alcaligenaceae</taxon>
        <taxon>Achromobacter</taxon>
    </lineage>
</organism>